<evidence type="ECO:0000313" key="2">
    <source>
        <dbReference type="Proteomes" id="UP000266723"/>
    </source>
</evidence>
<proteinExistence type="predicted"/>
<gene>
    <name evidence="1" type="ORF">DY000_02006412</name>
</gene>
<evidence type="ECO:0000313" key="1">
    <source>
        <dbReference type="EMBL" id="KAF3545964.1"/>
    </source>
</evidence>
<protein>
    <submittedName>
        <fullName evidence="1">Uncharacterized protein</fullName>
    </submittedName>
</protein>
<sequence>MKVCFLGNTSVTFLFRCCKSKEATKSVDSHPCAGEEAVGNVLELDRRRDQSDLEIAISVAGSPKR</sequence>
<dbReference type="EMBL" id="QGKV02000832">
    <property type="protein sequence ID" value="KAF3545964.1"/>
    <property type="molecule type" value="Genomic_DNA"/>
</dbReference>
<comment type="caution">
    <text evidence="1">The sequence shown here is derived from an EMBL/GenBank/DDBJ whole genome shotgun (WGS) entry which is preliminary data.</text>
</comment>
<organism evidence="1 2">
    <name type="scientific">Brassica cretica</name>
    <name type="common">Mustard</name>
    <dbReference type="NCBI Taxonomy" id="69181"/>
    <lineage>
        <taxon>Eukaryota</taxon>
        <taxon>Viridiplantae</taxon>
        <taxon>Streptophyta</taxon>
        <taxon>Embryophyta</taxon>
        <taxon>Tracheophyta</taxon>
        <taxon>Spermatophyta</taxon>
        <taxon>Magnoliopsida</taxon>
        <taxon>eudicotyledons</taxon>
        <taxon>Gunneridae</taxon>
        <taxon>Pentapetalae</taxon>
        <taxon>rosids</taxon>
        <taxon>malvids</taxon>
        <taxon>Brassicales</taxon>
        <taxon>Brassicaceae</taxon>
        <taxon>Brassiceae</taxon>
        <taxon>Brassica</taxon>
    </lineage>
</organism>
<keyword evidence="2" id="KW-1185">Reference proteome</keyword>
<reference evidence="1 2" key="1">
    <citation type="journal article" date="2020" name="BMC Genomics">
        <title>Intraspecific diversification of the crop wild relative Brassica cretica Lam. using demographic model selection.</title>
        <authorList>
            <person name="Kioukis A."/>
            <person name="Michalopoulou V.A."/>
            <person name="Briers L."/>
            <person name="Pirintsos S."/>
            <person name="Studholme D.J."/>
            <person name="Pavlidis P."/>
            <person name="Sarris P.F."/>
        </authorList>
    </citation>
    <scope>NUCLEOTIDE SEQUENCE [LARGE SCALE GENOMIC DNA]</scope>
    <source>
        <strain evidence="2">cv. PFS-1207/04</strain>
    </source>
</reference>
<name>A0ABQ7C1W7_BRACR</name>
<accession>A0ABQ7C1W7</accession>
<dbReference type="Proteomes" id="UP000266723">
    <property type="component" value="Unassembled WGS sequence"/>
</dbReference>